<accession>A0A646P1F5</accession>
<comment type="caution">
    <text evidence="1">The sequence shown here is derived from an EMBL/GenBank/DDBJ whole genome shotgun (WGS) entry which is preliminary data.</text>
</comment>
<proteinExistence type="predicted"/>
<name>A0A646P1F5_9PSED</name>
<dbReference type="EMBL" id="VOIX01000005">
    <property type="protein sequence ID" value="MRJ21435.1"/>
    <property type="molecule type" value="Genomic_DNA"/>
</dbReference>
<gene>
    <name evidence="1" type="ORF">FRT60_14010</name>
</gene>
<dbReference type="AlphaFoldDB" id="A0A646P1F5"/>
<dbReference type="Proteomes" id="UP000432048">
    <property type="component" value="Unassembled WGS sequence"/>
</dbReference>
<reference evidence="1 2" key="1">
    <citation type="submission" date="2019-08" db="EMBL/GenBank/DDBJ databases">
        <title>Pseudomonas haemolytica sp. nov. isolated from raw milk and skim milk concentrate.</title>
        <authorList>
            <person name="Hofmann K."/>
            <person name="Huptas C."/>
            <person name="Doll E."/>
            <person name="Scherer S."/>
            <person name="Wenning M."/>
        </authorList>
    </citation>
    <scope>NUCLEOTIDE SEQUENCE [LARGE SCALE GENOMIC DNA]</scope>
    <source>
        <strain evidence="1 2">DSM 108988</strain>
    </source>
</reference>
<sequence>MWERACSRIRSISLHMHQLTHRFREQARSHTFNPGYPDISVRISRSPAAPSAADAAPPAL</sequence>
<protein>
    <submittedName>
        <fullName evidence="1">Uncharacterized protein</fullName>
    </submittedName>
</protein>
<evidence type="ECO:0000313" key="1">
    <source>
        <dbReference type="EMBL" id="MRJ21435.1"/>
    </source>
</evidence>
<evidence type="ECO:0000313" key="2">
    <source>
        <dbReference type="Proteomes" id="UP000432048"/>
    </source>
</evidence>
<organism evidence="1 2">
    <name type="scientific">Pseudomonas haemolytica</name>
    <dbReference type="NCBI Taxonomy" id="2600065"/>
    <lineage>
        <taxon>Bacteria</taxon>
        <taxon>Pseudomonadati</taxon>
        <taxon>Pseudomonadota</taxon>
        <taxon>Gammaproteobacteria</taxon>
        <taxon>Pseudomonadales</taxon>
        <taxon>Pseudomonadaceae</taxon>
        <taxon>Pseudomonas</taxon>
    </lineage>
</organism>